<dbReference type="GO" id="GO:0000160">
    <property type="term" value="P:phosphorelay signal transduction system"/>
    <property type="evidence" value="ECO:0007669"/>
    <property type="project" value="InterPro"/>
</dbReference>
<dbReference type="SMART" id="SM00421">
    <property type="entry name" value="HTH_LUXR"/>
    <property type="match status" value="1"/>
</dbReference>
<evidence type="ECO:0000313" key="8">
    <source>
        <dbReference type="Proteomes" id="UP000431922"/>
    </source>
</evidence>
<dbReference type="Gene3D" id="1.10.10.10">
    <property type="entry name" value="Winged helix-like DNA-binding domain superfamily/Winged helix DNA-binding domain"/>
    <property type="match status" value="1"/>
</dbReference>
<protein>
    <submittedName>
        <fullName evidence="7">Helix-turn-helix transcriptional regulator</fullName>
    </submittedName>
</protein>
<dbReference type="GO" id="GO:0006355">
    <property type="term" value="P:regulation of DNA-templated transcription"/>
    <property type="evidence" value="ECO:0007669"/>
    <property type="project" value="InterPro"/>
</dbReference>
<dbReference type="PANTHER" id="PTHR44688:SF16">
    <property type="entry name" value="DNA-BINDING TRANSCRIPTIONAL ACTIVATOR DEVR_DOSR"/>
    <property type="match status" value="1"/>
</dbReference>
<evidence type="ECO:0000256" key="3">
    <source>
        <dbReference type="ARBA" id="ARBA00023163"/>
    </source>
</evidence>
<dbReference type="Pfam" id="PF00196">
    <property type="entry name" value="GerE"/>
    <property type="match status" value="1"/>
</dbReference>
<dbReference type="GO" id="GO:0003677">
    <property type="term" value="F:DNA binding"/>
    <property type="evidence" value="ECO:0007669"/>
    <property type="project" value="UniProtKB-KW"/>
</dbReference>
<dbReference type="EMBL" id="WTYL01000001">
    <property type="protein sequence ID" value="MXP43123.1"/>
    <property type="molecule type" value="Genomic_DNA"/>
</dbReference>
<dbReference type="RefSeq" id="WP_160754767.1">
    <property type="nucleotide sequence ID" value="NZ_WTYL01000001.1"/>
</dbReference>
<dbReference type="InterPro" id="IPR016032">
    <property type="entry name" value="Sig_transdc_resp-reg_C-effctor"/>
</dbReference>
<dbReference type="InterPro" id="IPR036388">
    <property type="entry name" value="WH-like_DNA-bd_sf"/>
</dbReference>
<dbReference type="CDD" id="cd06170">
    <property type="entry name" value="LuxR_C_like"/>
    <property type="match status" value="1"/>
</dbReference>
<dbReference type="AlphaFoldDB" id="A0A845AUA0"/>
<comment type="caution">
    <text evidence="7">The sequence shown here is derived from an EMBL/GenBank/DDBJ whole genome shotgun (WGS) entry which is preliminary data.</text>
</comment>
<dbReference type="PANTHER" id="PTHR44688">
    <property type="entry name" value="DNA-BINDING TRANSCRIPTIONAL ACTIVATOR DEVR_DOSR"/>
    <property type="match status" value="1"/>
</dbReference>
<name>A0A845AUA0_9SPHN</name>
<proteinExistence type="predicted"/>
<keyword evidence="1" id="KW-0805">Transcription regulation</keyword>
<dbReference type="SUPFAM" id="SSF52172">
    <property type="entry name" value="CheY-like"/>
    <property type="match status" value="1"/>
</dbReference>
<evidence type="ECO:0000256" key="2">
    <source>
        <dbReference type="ARBA" id="ARBA00023125"/>
    </source>
</evidence>
<keyword evidence="2" id="KW-0238">DNA-binding</keyword>
<reference evidence="7 8" key="1">
    <citation type="submission" date="2019-12" db="EMBL/GenBank/DDBJ databases">
        <title>Genomic-based taxomic classification of the family Erythrobacteraceae.</title>
        <authorList>
            <person name="Xu L."/>
        </authorList>
    </citation>
    <scope>NUCLEOTIDE SEQUENCE [LARGE SCALE GENOMIC DNA]</scope>
    <source>
        <strain evidence="7 8">KCTC 42453</strain>
    </source>
</reference>
<comment type="caution">
    <text evidence="4">Lacks conserved residue(s) required for the propagation of feature annotation.</text>
</comment>
<dbReference type="OrthoDB" id="9782655at2"/>
<evidence type="ECO:0000259" key="5">
    <source>
        <dbReference type="PROSITE" id="PS50043"/>
    </source>
</evidence>
<gene>
    <name evidence="7" type="ORF">GRI65_01480</name>
</gene>
<keyword evidence="8" id="KW-1185">Reference proteome</keyword>
<feature type="domain" description="HTH luxR-type" evidence="5">
    <location>
        <begin position="134"/>
        <end position="199"/>
    </location>
</feature>
<dbReference type="PROSITE" id="PS50043">
    <property type="entry name" value="HTH_LUXR_2"/>
    <property type="match status" value="1"/>
</dbReference>
<feature type="domain" description="Response regulatory" evidence="6">
    <location>
        <begin position="6"/>
        <end position="118"/>
    </location>
</feature>
<keyword evidence="3" id="KW-0804">Transcription</keyword>
<accession>A0A845AUA0</accession>
<dbReference type="Gene3D" id="3.40.50.2300">
    <property type="match status" value="1"/>
</dbReference>
<dbReference type="PRINTS" id="PR00038">
    <property type="entry name" value="HTHLUXR"/>
</dbReference>
<evidence type="ECO:0000256" key="1">
    <source>
        <dbReference type="ARBA" id="ARBA00023015"/>
    </source>
</evidence>
<dbReference type="SUPFAM" id="SSF46894">
    <property type="entry name" value="C-terminal effector domain of the bipartite response regulators"/>
    <property type="match status" value="1"/>
</dbReference>
<dbReference type="Proteomes" id="UP000431922">
    <property type="component" value="Unassembled WGS sequence"/>
</dbReference>
<organism evidence="7 8">
    <name type="scientific">Allopontixanthobacter sediminis</name>
    <dbReference type="NCBI Taxonomy" id="1689985"/>
    <lineage>
        <taxon>Bacteria</taxon>
        <taxon>Pseudomonadati</taxon>
        <taxon>Pseudomonadota</taxon>
        <taxon>Alphaproteobacteria</taxon>
        <taxon>Sphingomonadales</taxon>
        <taxon>Erythrobacteraceae</taxon>
        <taxon>Allopontixanthobacter</taxon>
    </lineage>
</organism>
<evidence type="ECO:0000313" key="7">
    <source>
        <dbReference type="EMBL" id="MXP43123.1"/>
    </source>
</evidence>
<evidence type="ECO:0000256" key="4">
    <source>
        <dbReference type="PROSITE-ProRule" id="PRU00169"/>
    </source>
</evidence>
<dbReference type="InterPro" id="IPR001789">
    <property type="entry name" value="Sig_transdc_resp-reg_receiver"/>
</dbReference>
<dbReference type="PROSITE" id="PS50110">
    <property type="entry name" value="RESPONSE_REGULATORY"/>
    <property type="match status" value="1"/>
</dbReference>
<sequence>MEQQLIIRFVEPSSRVRAELARSAFALGHHAEVYADLDELTDHMPETGVLVVRDDPLAGGVAAVLARLAEHGHWLPLIATDTTPNPHRIVAAMKAGALDYLPLPLDARRFAASLEQIASDMAHHGHARRRMVEARSRIAGLSAREREVLHWLAEGSSNKTIARELDISPRTVEIHRANMMAKLGAKHAAEAVRLRIEADMDIGIAA</sequence>
<dbReference type="PROSITE" id="PS00622">
    <property type="entry name" value="HTH_LUXR_1"/>
    <property type="match status" value="1"/>
</dbReference>
<evidence type="ECO:0000259" key="6">
    <source>
        <dbReference type="PROSITE" id="PS50110"/>
    </source>
</evidence>
<dbReference type="InterPro" id="IPR000792">
    <property type="entry name" value="Tscrpt_reg_LuxR_C"/>
</dbReference>
<dbReference type="InterPro" id="IPR011006">
    <property type="entry name" value="CheY-like_superfamily"/>
</dbReference>